<dbReference type="OrthoDB" id="289721at2759"/>
<evidence type="ECO:0000313" key="3">
    <source>
        <dbReference type="Proteomes" id="UP000243081"/>
    </source>
</evidence>
<gene>
    <name evidence="2" type="ORF">LLEC1_03681</name>
</gene>
<name>A0A179I422_CORDF</name>
<dbReference type="Proteomes" id="UP000243081">
    <property type="component" value="Unassembled WGS sequence"/>
</dbReference>
<dbReference type="EMBL" id="LUKN01004192">
    <property type="protein sequence ID" value="OAQ96400.1"/>
    <property type="molecule type" value="Genomic_DNA"/>
</dbReference>
<accession>A0A179I422</accession>
<feature type="transmembrane region" description="Helical" evidence="1">
    <location>
        <begin position="75"/>
        <end position="101"/>
    </location>
</feature>
<dbReference type="AlphaFoldDB" id="A0A179I422"/>
<sequence>MFYDTSHNSHATVLKTLRAAFRQTALKMWAYMRALGRISRPRPDVVKRTFLFLCHSPSSPSCVFHPVSSLYFFHFSYFITAFEMILPFTIIRTVEASYLILTSRFRKLKNNGYECDIRKSQVAQLAYEAFEEILSAKQTQHTEVVAWLRGQIAKRNNTSS</sequence>
<evidence type="ECO:0000256" key="1">
    <source>
        <dbReference type="SAM" id="Phobius"/>
    </source>
</evidence>
<protein>
    <submittedName>
        <fullName evidence="2">Uncharacterized protein</fullName>
    </submittedName>
</protein>
<keyword evidence="1" id="KW-0472">Membrane</keyword>
<keyword evidence="1" id="KW-0812">Transmembrane</keyword>
<dbReference type="Gene3D" id="1.10.357.90">
    <property type="match status" value="1"/>
</dbReference>
<evidence type="ECO:0000313" key="2">
    <source>
        <dbReference type="EMBL" id="OAQ96400.1"/>
    </source>
</evidence>
<proteinExistence type="predicted"/>
<reference evidence="2 3" key="1">
    <citation type="submission" date="2016-03" db="EMBL/GenBank/DDBJ databases">
        <title>Fine-scale spatial genetic structure of a fungal parasite of coffee scale insects.</title>
        <authorList>
            <person name="Jackson D."/>
            <person name="Zemenick K.A."/>
            <person name="Malloure B."/>
            <person name="Quandt C.A."/>
            <person name="James T.Y."/>
        </authorList>
    </citation>
    <scope>NUCLEOTIDE SEQUENCE [LARGE SCALE GENOMIC DNA]</scope>
    <source>
        <strain evidence="2 3">UM487</strain>
    </source>
</reference>
<keyword evidence="3" id="KW-1185">Reference proteome</keyword>
<organism evidence="2 3">
    <name type="scientific">Cordyceps confragosa</name>
    <name type="common">Lecanicillium lecanii</name>
    <dbReference type="NCBI Taxonomy" id="2714763"/>
    <lineage>
        <taxon>Eukaryota</taxon>
        <taxon>Fungi</taxon>
        <taxon>Dikarya</taxon>
        <taxon>Ascomycota</taxon>
        <taxon>Pezizomycotina</taxon>
        <taxon>Sordariomycetes</taxon>
        <taxon>Hypocreomycetidae</taxon>
        <taxon>Hypocreales</taxon>
        <taxon>Cordycipitaceae</taxon>
        <taxon>Akanthomyces</taxon>
    </lineage>
</organism>
<comment type="caution">
    <text evidence="2">The sequence shown here is derived from an EMBL/GenBank/DDBJ whole genome shotgun (WGS) entry which is preliminary data.</text>
</comment>
<keyword evidence="1" id="KW-1133">Transmembrane helix</keyword>